<dbReference type="SUPFAM" id="SSF48208">
    <property type="entry name" value="Six-hairpin glycosidases"/>
    <property type="match status" value="1"/>
</dbReference>
<name>A0A6N3C8N0_9CLOT</name>
<reference evidence="1" key="1">
    <citation type="submission" date="2019-11" db="EMBL/GenBank/DDBJ databases">
        <authorList>
            <person name="Feng L."/>
        </authorList>
    </citation>
    <scope>NUCLEOTIDE SEQUENCE</scope>
    <source>
        <strain evidence="1">CParaputrificumLFYP93</strain>
    </source>
</reference>
<dbReference type="AlphaFoldDB" id="A0A6N3C8N0"/>
<dbReference type="EMBL" id="CACRTV010000041">
    <property type="protein sequence ID" value="VYU11369.1"/>
    <property type="molecule type" value="Genomic_DNA"/>
</dbReference>
<sequence>MINKVSIDIEENSKGIHIINFIYENKVIVKDDIENIRITIENEDRSYREIIENLSIDNIENNQEEIICKCKYKSIKLETEIEINIIYKIINENLIEKRILLKQTNIPFLYYSIENSIVPGENPERYWSFDNIDNKGGVIREVFPAAGYMMDGIYVGLLTDAGHRNYWTRNIRRRPNFGNKGFTAIREACDVNLYRLPKLIEREEEKHYVKITLGQLVDYNYGNRVEKNIDNEFRYENNEGNIVIPLEFEDGFYDVYFEHKSESNIGIQILKEIAEGQTEINGFDYQEDIPSSMEEWTIFNDQVILFNTEDKRSFIQIKGSIKNFSIKNFRIIKVNGVEKPYHRLMQGQISEKRLFILAKRMDCLRDIRYYSQILLSDGLGFKGNDYEKILYADMQMLTWITSANDFSPLNVPSINYAPDMYNRDSFWSIIGINDKELSEKIWRKWGSTQNELGAIGTIITPYMGSLEVKGNEATCEWIWWAYINKVKYGIEPDIEKIKKAYDYCINEFDSDKDGIVKSHFVLGQNDVQTYFDYGKTTSLSVNQGVFAVTLKVAKALGIEVSEEYIEKAVNGYRGFYDEERGYLLNTLDYKDAISVGDLMPEFMALWLFDEGLLNKDIVKNTLEKIPVIDSCATFIGHVNKKYFSGNDSPFDSKFSWTDGVYYNGGSWLREEIMAYAVGVRYGLNQYKDRIVNRMEKEINLIKDDPVSHEFLPTDLTQEGCLWKSIRVFSWNVFAIKAIEVANMKENYEGD</sequence>
<dbReference type="InterPro" id="IPR008928">
    <property type="entry name" value="6-hairpin_glycosidase_sf"/>
</dbReference>
<proteinExistence type="predicted"/>
<gene>
    <name evidence="1" type="ORF">CPLFYP93_01415</name>
</gene>
<organism evidence="1">
    <name type="scientific">Clostridium paraputrificum</name>
    <dbReference type="NCBI Taxonomy" id="29363"/>
    <lineage>
        <taxon>Bacteria</taxon>
        <taxon>Bacillati</taxon>
        <taxon>Bacillota</taxon>
        <taxon>Clostridia</taxon>
        <taxon>Eubacteriales</taxon>
        <taxon>Clostridiaceae</taxon>
        <taxon>Clostridium</taxon>
    </lineage>
</organism>
<dbReference type="RefSeq" id="WP_156560713.1">
    <property type="nucleotide sequence ID" value="NZ_CACRTV010000041.1"/>
</dbReference>
<dbReference type="GO" id="GO:0005975">
    <property type="term" value="P:carbohydrate metabolic process"/>
    <property type="evidence" value="ECO:0007669"/>
    <property type="project" value="InterPro"/>
</dbReference>
<protein>
    <submittedName>
        <fullName evidence="1">Uncharacterized protein</fullName>
    </submittedName>
</protein>
<evidence type="ECO:0000313" key="1">
    <source>
        <dbReference type="EMBL" id="VYU11369.1"/>
    </source>
</evidence>
<accession>A0A6N3C8N0</accession>